<name>A0ABY0V542_9ACTO</name>
<keyword evidence="6" id="KW-1185">Reference proteome</keyword>
<dbReference type="Pfam" id="PF00476">
    <property type="entry name" value="DNA_pol_A"/>
    <property type="match status" value="1"/>
</dbReference>
<dbReference type="PANTHER" id="PTHR10133:SF27">
    <property type="entry name" value="DNA POLYMERASE NU"/>
    <property type="match status" value="1"/>
</dbReference>
<proteinExistence type="predicted"/>
<dbReference type="InterPro" id="IPR001098">
    <property type="entry name" value="DNA-dir_DNA_pol_A_palm_dom"/>
</dbReference>
<evidence type="ECO:0000256" key="3">
    <source>
        <dbReference type="ARBA" id="ARBA00049244"/>
    </source>
</evidence>
<dbReference type="InterPro" id="IPR012337">
    <property type="entry name" value="RNaseH-like_sf"/>
</dbReference>
<dbReference type="RefSeq" id="WP_092648111.1">
    <property type="nucleotide sequence ID" value="NZ_LT629792.1"/>
</dbReference>
<dbReference type="EC" id="2.7.7.7" evidence="1"/>
<dbReference type="PANTHER" id="PTHR10133">
    <property type="entry name" value="DNA POLYMERASE I"/>
    <property type="match status" value="1"/>
</dbReference>
<keyword evidence="2" id="KW-0235">DNA replication</keyword>
<dbReference type="Gene3D" id="1.10.150.20">
    <property type="entry name" value="5' to 3' exonuclease, C-terminal subdomain"/>
    <property type="match status" value="1"/>
</dbReference>
<protein>
    <recommendedName>
        <fullName evidence="1">DNA-directed DNA polymerase</fullName>
        <ecNumber evidence="1">2.7.7.7</ecNumber>
    </recommendedName>
</protein>
<feature type="domain" description="DNA-directed DNA polymerase family A palm" evidence="4">
    <location>
        <begin position="366"/>
        <end position="610"/>
    </location>
</feature>
<dbReference type="SUPFAM" id="SSF53098">
    <property type="entry name" value="Ribonuclease H-like"/>
    <property type="match status" value="1"/>
</dbReference>
<gene>
    <name evidence="5" type="ORF">SAMN04489714_0163</name>
</gene>
<dbReference type="SUPFAM" id="SSF56672">
    <property type="entry name" value="DNA/RNA polymerases"/>
    <property type="match status" value="1"/>
</dbReference>
<organism evidence="5 6">
    <name type="scientific">Schaalia radingae</name>
    <dbReference type="NCBI Taxonomy" id="131110"/>
    <lineage>
        <taxon>Bacteria</taxon>
        <taxon>Bacillati</taxon>
        <taxon>Actinomycetota</taxon>
        <taxon>Actinomycetes</taxon>
        <taxon>Actinomycetales</taxon>
        <taxon>Actinomycetaceae</taxon>
        <taxon>Schaalia</taxon>
    </lineage>
</organism>
<evidence type="ECO:0000256" key="1">
    <source>
        <dbReference type="ARBA" id="ARBA00012417"/>
    </source>
</evidence>
<reference evidence="5 6" key="1">
    <citation type="submission" date="2016-10" db="EMBL/GenBank/DDBJ databases">
        <authorList>
            <person name="Varghese N."/>
            <person name="Submissions S."/>
        </authorList>
    </citation>
    <scope>NUCLEOTIDE SEQUENCE [LARGE SCALE GENOMIC DNA]</scope>
    <source>
        <strain evidence="5 6">DSM 9169</strain>
    </source>
</reference>
<dbReference type="Proteomes" id="UP000198976">
    <property type="component" value="Chromosome I"/>
</dbReference>
<sequence length="654" mass="72597">MKHLAIDIETFSATSIDNGVYAYAADPSFQILLFAYKTDDEATRIIDLVSGETLPSVIVDALINPNVTKHAFNASFERVCLSHHLQNTGLIRGFLDPVGWHCTMVHALYAGLPGSLKQAGEALHLSEQKLTEGRALIRKFCTPGRNGQRTLPSSDPAGWAKFKTYCKRDVDAETAIREHLKNTPIPKAEWENYYIDQYINTRGVGIDTGFARAAQKIGADHEKTCLQKARELTHVENPKSVPQLLDWVNRQGYKMNSLSKQTVSEALADPTLPSMVREALLLRQEISRSSTKKYDTMLGCTVDGRAHGLLQFYGAGRTGRWAGRLIQVQNLPRNHMSDLDAARRVISTGDAELASMLYESVPDTLSQLIRTALIPSADSEFIVCDYSAIEARVIAWLAGQEDTLQAFREGKDLYCETASRMFGVPVEKHGVNGELRQKGKIATLACGYGGSVGALEAMGALHMGLAESELKPIVDAWRTANPRIVRMWWHIGEAAMRAVTTRKPSNLYRLHVSMHGSTLTITLPSGRALYYRDAQVSENRWGNLSVNHMGLTPNRRWARVTTYGPKLVENIVQAVARDILAHAIRNLNHAGYPVVMHVHDEVVVESMSALRDVFPNGFPSEIRHVQEIMCRAPEWAGGLPLAAEGYTCHTYRKD</sequence>
<evidence type="ECO:0000256" key="2">
    <source>
        <dbReference type="ARBA" id="ARBA00022705"/>
    </source>
</evidence>
<evidence type="ECO:0000259" key="4">
    <source>
        <dbReference type="SMART" id="SM00482"/>
    </source>
</evidence>
<accession>A0ABY0V542</accession>
<evidence type="ECO:0000313" key="5">
    <source>
        <dbReference type="EMBL" id="SDT85799.1"/>
    </source>
</evidence>
<comment type="catalytic activity">
    <reaction evidence="3">
        <text>DNA(n) + a 2'-deoxyribonucleoside 5'-triphosphate = DNA(n+1) + diphosphate</text>
        <dbReference type="Rhea" id="RHEA:22508"/>
        <dbReference type="Rhea" id="RHEA-COMP:17339"/>
        <dbReference type="Rhea" id="RHEA-COMP:17340"/>
        <dbReference type="ChEBI" id="CHEBI:33019"/>
        <dbReference type="ChEBI" id="CHEBI:61560"/>
        <dbReference type="ChEBI" id="CHEBI:173112"/>
        <dbReference type="EC" id="2.7.7.7"/>
    </reaction>
</comment>
<evidence type="ECO:0000313" key="6">
    <source>
        <dbReference type="Proteomes" id="UP000198976"/>
    </source>
</evidence>
<dbReference type="Gene3D" id="3.30.70.370">
    <property type="match status" value="1"/>
</dbReference>
<dbReference type="InterPro" id="IPR002298">
    <property type="entry name" value="DNA_polymerase_A"/>
</dbReference>
<dbReference type="InterPro" id="IPR043502">
    <property type="entry name" value="DNA/RNA_pol_sf"/>
</dbReference>
<dbReference type="SMART" id="SM00482">
    <property type="entry name" value="POLAc"/>
    <property type="match status" value="1"/>
</dbReference>
<dbReference type="EMBL" id="LT629792">
    <property type="protein sequence ID" value="SDT85799.1"/>
    <property type="molecule type" value="Genomic_DNA"/>
</dbReference>